<dbReference type="OMA" id="RSENPIM"/>
<accession>A0A8T2R4R7</accession>
<dbReference type="Gene3D" id="3.40.50.2000">
    <property type="entry name" value="Glycogen Phosphorylase B"/>
    <property type="match status" value="1"/>
</dbReference>
<dbReference type="Pfam" id="PF00201">
    <property type="entry name" value="UDPGT"/>
    <property type="match status" value="1"/>
</dbReference>
<dbReference type="EMBL" id="CM035434">
    <property type="protein sequence ID" value="KAH7291316.1"/>
    <property type="molecule type" value="Genomic_DNA"/>
</dbReference>
<evidence type="ECO:0000256" key="2">
    <source>
        <dbReference type="ARBA" id="ARBA00022679"/>
    </source>
</evidence>
<dbReference type="OrthoDB" id="5835829at2759"/>
<comment type="similarity">
    <text evidence="1">Belongs to the UDP-glycosyltransferase family.</text>
</comment>
<dbReference type="CDD" id="cd03784">
    <property type="entry name" value="GT1_Gtf-like"/>
    <property type="match status" value="1"/>
</dbReference>
<reference evidence="3" key="1">
    <citation type="submission" date="2021-08" db="EMBL/GenBank/DDBJ databases">
        <title>WGS assembly of Ceratopteris richardii.</title>
        <authorList>
            <person name="Marchant D.B."/>
            <person name="Chen G."/>
            <person name="Jenkins J."/>
            <person name="Shu S."/>
            <person name="Leebens-Mack J."/>
            <person name="Grimwood J."/>
            <person name="Schmutz J."/>
            <person name="Soltis P."/>
            <person name="Soltis D."/>
            <person name="Chen Z.-H."/>
        </authorList>
    </citation>
    <scope>NUCLEOTIDE SEQUENCE</scope>
    <source>
        <strain evidence="3">Whitten #5841</strain>
        <tissue evidence="3">Leaf</tissue>
    </source>
</reference>
<proteinExistence type="inferred from homology"/>
<dbReference type="PANTHER" id="PTHR48045:SF31">
    <property type="entry name" value="UDP-GLYCOSYLTRANSFERASE 76B1-LIKE"/>
    <property type="match status" value="1"/>
</dbReference>
<evidence type="ECO:0000256" key="1">
    <source>
        <dbReference type="ARBA" id="ARBA00009995"/>
    </source>
</evidence>
<evidence type="ECO:0000313" key="3">
    <source>
        <dbReference type="EMBL" id="KAH7291316.1"/>
    </source>
</evidence>
<dbReference type="InterPro" id="IPR002213">
    <property type="entry name" value="UDP_glucos_trans"/>
</dbReference>
<dbReference type="SUPFAM" id="SSF53756">
    <property type="entry name" value="UDP-Glycosyltransferase/glycogen phosphorylase"/>
    <property type="match status" value="1"/>
</dbReference>
<dbReference type="AlphaFoldDB" id="A0A8T2R4R7"/>
<sequence>MGLEGSGSPFLWVIREDTHKHEELLQLLPEGFLDRTKDRGLIVSWAPQVEVLAHRAIGGFLSHCGWNSTLESLGAGVAMLCCPRFAEQRLNCDYICEKWGVGVEMVRTDTGGLERSYVEAGIRALLHGEEGLKARNNAKRIMGLTKRSHEEGGQSLGNLHTFYDDMRALSAMSEGA</sequence>
<dbReference type="Proteomes" id="UP000825935">
    <property type="component" value="Chromosome 29"/>
</dbReference>
<keyword evidence="2" id="KW-0808">Transferase</keyword>
<comment type="caution">
    <text evidence="3">The sequence shown here is derived from an EMBL/GenBank/DDBJ whole genome shotgun (WGS) entry which is preliminary data.</text>
</comment>
<protein>
    <submittedName>
        <fullName evidence="3">Uncharacterized protein</fullName>
    </submittedName>
</protein>
<dbReference type="GO" id="GO:0008194">
    <property type="term" value="F:UDP-glycosyltransferase activity"/>
    <property type="evidence" value="ECO:0007669"/>
    <property type="project" value="InterPro"/>
</dbReference>
<dbReference type="FunFam" id="3.40.50.2000:FF:000056">
    <property type="entry name" value="Glycosyltransferase"/>
    <property type="match status" value="1"/>
</dbReference>
<gene>
    <name evidence="3" type="ORF">KP509_29G011700</name>
</gene>
<dbReference type="PANTHER" id="PTHR48045">
    <property type="entry name" value="UDP-GLYCOSYLTRANSFERASE 72B1"/>
    <property type="match status" value="1"/>
</dbReference>
<keyword evidence="4" id="KW-1185">Reference proteome</keyword>
<organism evidence="3 4">
    <name type="scientific">Ceratopteris richardii</name>
    <name type="common">Triangle waterfern</name>
    <dbReference type="NCBI Taxonomy" id="49495"/>
    <lineage>
        <taxon>Eukaryota</taxon>
        <taxon>Viridiplantae</taxon>
        <taxon>Streptophyta</taxon>
        <taxon>Embryophyta</taxon>
        <taxon>Tracheophyta</taxon>
        <taxon>Polypodiopsida</taxon>
        <taxon>Polypodiidae</taxon>
        <taxon>Polypodiales</taxon>
        <taxon>Pteridineae</taxon>
        <taxon>Pteridaceae</taxon>
        <taxon>Parkerioideae</taxon>
        <taxon>Ceratopteris</taxon>
    </lineage>
</organism>
<evidence type="ECO:0000313" key="4">
    <source>
        <dbReference type="Proteomes" id="UP000825935"/>
    </source>
</evidence>
<name>A0A8T2R4R7_CERRI</name>